<protein>
    <submittedName>
        <fullName evidence="1">Uncharacterized protein</fullName>
    </submittedName>
</protein>
<evidence type="ECO:0000313" key="1">
    <source>
        <dbReference type="EMBL" id="KAA1124515.1"/>
    </source>
</evidence>
<name>A0A5B0RHX1_PUCGR</name>
<gene>
    <name evidence="1" type="ORF">PGTUg99_005413</name>
</gene>
<comment type="caution">
    <text evidence="1">The sequence shown here is derived from an EMBL/GenBank/DDBJ whole genome shotgun (WGS) entry which is preliminary data.</text>
</comment>
<sequence length="68" mass="7903">MKESARSCDIWPDYKERTANFINLTRTRSEGMQGLHDWNLDGRDSLSLSSSEAELNQNYKGMIVIERH</sequence>
<accession>A0A5B0RHX1</accession>
<reference evidence="1 2" key="1">
    <citation type="submission" date="2019-05" db="EMBL/GenBank/DDBJ databases">
        <title>Emergence of the Ug99 lineage of the wheat stem rust pathogen through somatic hybridization.</title>
        <authorList>
            <person name="Li F."/>
            <person name="Upadhyaya N.M."/>
            <person name="Sperschneider J."/>
            <person name="Matny O."/>
            <person name="Nguyen-Phuc H."/>
            <person name="Mago R."/>
            <person name="Raley C."/>
            <person name="Miller M.E."/>
            <person name="Silverstein K.A.T."/>
            <person name="Henningsen E."/>
            <person name="Hirsch C.D."/>
            <person name="Visser B."/>
            <person name="Pretorius Z.A."/>
            <person name="Steffenson B.J."/>
            <person name="Schwessinger B."/>
            <person name="Dodds P.N."/>
            <person name="Figueroa M."/>
        </authorList>
    </citation>
    <scope>NUCLEOTIDE SEQUENCE [LARGE SCALE GENOMIC DNA]</scope>
    <source>
        <strain evidence="1 2">Ug99</strain>
    </source>
</reference>
<dbReference type="Proteomes" id="UP000325313">
    <property type="component" value="Unassembled WGS sequence"/>
</dbReference>
<evidence type="ECO:0000313" key="2">
    <source>
        <dbReference type="Proteomes" id="UP000325313"/>
    </source>
</evidence>
<dbReference type="AlphaFoldDB" id="A0A5B0RHX1"/>
<proteinExistence type="predicted"/>
<dbReference type="EMBL" id="VDEP01000203">
    <property type="protein sequence ID" value="KAA1124515.1"/>
    <property type="molecule type" value="Genomic_DNA"/>
</dbReference>
<organism evidence="1 2">
    <name type="scientific">Puccinia graminis f. sp. tritici</name>
    <dbReference type="NCBI Taxonomy" id="56615"/>
    <lineage>
        <taxon>Eukaryota</taxon>
        <taxon>Fungi</taxon>
        <taxon>Dikarya</taxon>
        <taxon>Basidiomycota</taxon>
        <taxon>Pucciniomycotina</taxon>
        <taxon>Pucciniomycetes</taxon>
        <taxon>Pucciniales</taxon>
        <taxon>Pucciniaceae</taxon>
        <taxon>Puccinia</taxon>
    </lineage>
</organism>